<gene>
    <name evidence="4" type="ORF">HU200_047100</name>
</gene>
<dbReference type="InterPro" id="IPR040256">
    <property type="entry name" value="At4g02000-like"/>
</dbReference>
<feature type="region of interest" description="Disordered" evidence="2">
    <location>
        <begin position="284"/>
        <end position="384"/>
    </location>
</feature>
<keyword evidence="1" id="KW-0862">Zinc</keyword>
<dbReference type="PANTHER" id="PTHR31286">
    <property type="entry name" value="GLYCINE-RICH CELL WALL STRUCTURAL PROTEIN 1.8-LIKE"/>
    <property type="match status" value="1"/>
</dbReference>
<comment type="caution">
    <text evidence="4">The sequence shown here is derived from an EMBL/GenBank/DDBJ whole genome shotgun (WGS) entry which is preliminary data.</text>
</comment>
<feature type="domain" description="CCHC-type" evidence="3">
    <location>
        <begin position="216"/>
        <end position="230"/>
    </location>
</feature>
<keyword evidence="5" id="KW-1185">Reference proteome</keyword>
<protein>
    <recommendedName>
        <fullName evidence="3">CCHC-type domain-containing protein</fullName>
    </recommendedName>
</protein>
<name>A0A835AXH0_9POAL</name>
<dbReference type="Proteomes" id="UP000636709">
    <property type="component" value="Unassembled WGS sequence"/>
</dbReference>
<dbReference type="InterPro" id="IPR036875">
    <property type="entry name" value="Znf_CCHC_sf"/>
</dbReference>
<dbReference type="OrthoDB" id="696115at2759"/>
<evidence type="ECO:0000256" key="1">
    <source>
        <dbReference type="PROSITE-ProRule" id="PRU00047"/>
    </source>
</evidence>
<dbReference type="GO" id="GO:0003676">
    <property type="term" value="F:nucleic acid binding"/>
    <property type="evidence" value="ECO:0007669"/>
    <property type="project" value="InterPro"/>
</dbReference>
<dbReference type="SUPFAM" id="SSF57756">
    <property type="entry name" value="Retrovirus zinc finger-like domains"/>
    <property type="match status" value="1"/>
</dbReference>
<feature type="compositionally biased region" description="Acidic residues" evidence="2">
    <location>
        <begin position="29"/>
        <end position="38"/>
    </location>
</feature>
<keyword evidence="1" id="KW-0863">Zinc-finger</keyword>
<organism evidence="4 5">
    <name type="scientific">Digitaria exilis</name>
    <dbReference type="NCBI Taxonomy" id="1010633"/>
    <lineage>
        <taxon>Eukaryota</taxon>
        <taxon>Viridiplantae</taxon>
        <taxon>Streptophyta</taxon>
        <taxon>Embryophyta</taxon>
        <taxon>Tracheophyta</taxon>
        <taxon>Spermatophyta</taxon>
        <taxon>Magnoliopsida</taxon>
        <taxon>Liliopsida</taxon>
        <taxon>Poales</taxon>
        <taxon>Poaceae</taxon>
        <taxon>PACMAD clade</taxon>
        <taxon>Panicoideae</taxon>
        <taxon>Panicodae</taxon>
        <taxon>Paniceae</taxon>
        <taxon>Anthephorinae</taxon>
        <taxon>Digitaria</taxon>
    </lineage>
</organism>
<dbReference type="InterPro" id="IPR025558">
    <property type="entry name" value="DUF4283"/>
</dbReference>
<evidence type="ECO:0000256" key="2">
    <source>
        <dbReference type="SAM" id="MobiDB-lite"/>
    </source>
</evidence>
<evidence type="ECO:0000259" key="3">
    <source>
        <dbReference type="PROSITE" id="PS50158"/>
    </source>
</evidence>
<accession>A0A835AXH0</accession>
<dbReference type="InterPro" id="IPR001878">
    <property type="entry name" value="Znf_CCHC"/>
</dbReference>
<reference evidence="4" key="1">
    <citation type="submission" date="2020-07" db="EMBL/GenBank/DDBJ databases">
        <title>Genome sequence and genetic diversity analysis of an under-domesticated orphan crop, white fonio (Digitaria exilis).</title>
        <authorList>
            <person name="Bennetzen J.L."/>
            <person name="Chen S."/>
            <person name="Ma X."/>
            <person name="Wang X."/>
            <person name="Yssel A.E.J."/>
            <person name="Chaluvadi S.R."/>
            <person name="Johnson M."/>
            <person name="Gangashetty P."/>
            <person name="Hamidou F."/>
            <person name="Sanogo M.D."/>
            <person name="Zwaenepoel A."/>
            <person name="Wallace J."/>
            <person name="Van De Peer Y."/>
            <person name="Van Deynze A."/>
        </authorList>
    </citation>
    <scope>NUCLEOTIDE SEQUENCE</scope>
    <source>
        <tissue evidence="4">Leaves</tissue>
    </source>
</reference>
<feature type="compositionally biased region" description="Acidic residues" evidence="2">
    <location>
        <begin position="331"/>
        <end position="349"/>
    </location>
</feature>
<dbReference type="PROSITE" id="PS50158">
    <property type="entry name" value="ZF_CCHC"/>
    <property type="match status" value="1"/>
</dbReference>
<evidence type="ECO:0000313" key="4">
    <source>
        <dbReference type="EMBL" id="KAF8676229.1"/>
    </source>
</evidence>
<dbReference type="Pfam" id="PF14111">
    <property type="entry name" value="DUF4283"/>
    <property type="match status" value="1"/>
</dbReference>
<dbReference type="PANTHER" id="PTHR31286:SF134">
    <property type="entry name" value="OS01G0559450 PROTEIN"/>
    <property type="match status" value="1"/>
</dbReference>
<proteinExistence type="predicted"/>
<evidence type="ECO:0000313" key="5">
    <source>
        <dbReference type="Proteomes" id="UP000636709"/>
    </source>
</evidence>
<keyword evidence="1" id="KW-0479">Metal-binding</keyword>
<dbReference type="EMBL" id="JACEFO010002174">
    <property type="protein sequence ID" value="KAF8676229.1"/>
    <property type="molecule type" value="Genomic_DNA"/>
</dbReference>
<feature type="compositionally biased region" description="Basic and acidic residues" evidence="2">
    <location>
        <begin position="306"/>
        <end position="321"/>
    </location>
</feature>
<dbReference type="AlphaFoldDB" id="A0A835AXH0"/>
<sequence length="384" mass="42875">MESQASWVEEEADKSDLGGILHGGAADGSSDEEEFDFDEVEDDGNVQVQWYAVARFYSSRTVRARQMFSELSNAWGEVRSRDLGDNRFLLEFPTENALNFVLKGGPWKFKGDALIVVRYDGFTRLSEVKIESIPLWIRIYDVPVGMISTAFMSAVASKVGRVMEIGEEVRDFKRVRVYFELAKALKEKVCIKVKGKGVMKRDMEFMVKYEDVPHFCFWCGRIGHSARECPAEDFDPDGMRFGVELRTSPFKRAMSRQLTFQRSMPMAKKSLNYSGLQKEVESLSTSLSSGGRARMAPRPGSAAGYKDYDVPKASGMHDKAPTSHPKGPMPMEEDQLEQDLEGGEDDDTGGFDKVGAGEEELCKDQGRVSGLDSFTGSSGDRWVG</sequence>
<dbReference type="GO" id="GO:0008270">
    <property type="term" value="F:zinc ion binding"/>
    <property type="evidence" value="ECO:0007669"/>
    <property type="project" value="UniProtKB-KW"/>
</dbReference>
<feature type="region of interest" description="Disordered" evidence="2">
    <location>
        <begin position="1"/>
        <end position="38"/>
    </location>
</feature>